<keyword evidence="4" id="KW-1185">Reference proteome</keyword>
<dbReference type="GO" id="GO:0035438">
    <property type="term" value="F:cyclic-di-GMP binding"/>
    <property type="evidence" value="ECO:0007669"/>
    <property type="project" value="InterPro"/>
</dbReference>
<feature type="domain" description="PilZ" evidence="2">
    <location>
        <begin position="131"/>
        <end position="240"/>
    </location>
</feature>
<organism evidence="3 4">
    <name type="scientific">Thermospira aquatica</name>
    <dbReference type="NCBI Taxonomy" id="2828656"/>
    <lineage>
        <taxon>Bacteria</taxon>
        <taxon>Pseudomonadati</taxon>
        <taxon>Spirochaetota</taxon>
        <taxon>Spirochaetia</taxon>
        <taxon>Brevinematales</taxon>
        <taxon>Thermospiraceae</taxon>
        <taxon>Thermospira</taxon>
    </lineage>
</organism>
<evidence type="ECO:0000313" key="3">
    <source>
        <dbReference type="EMBL" id="URA09952.1"/>
    </source>
</evidence>
<reference evidence="3" key="2">
    <citation type="submission" date="2022-06" db="EMBL/GenBank/DDBJ databases">
        <title>Thermospira aquatica gen. nov., sp. nov.</title>
        <authorList>
            <person name="Ben Ali Gam Z."/>
            <person name="Labat M."/>
        </authorList>
    </citation>
    <scope>NUCLEOTIDE SEQUENCE</scope>
    <source>
        <strain evidence="3">F1F22</strain>
    </source>
</reference>
<dbReference type="KEGG" id="taqu:KDW03_10800"/>
<reference evidence="3" key="1">
    <citation type="submission" date="2021-04" db="EMBL/GenBank/DDBJ databases">
        <authorList>
            <person name="Postec A."/>
        </authorList>
    </citation>
    <scope>NUCLEOTIDE SEQUENCE</scope>
    <source>
        <strain evidence="3">F1F22</strain>
    </source>
</reference>
<sequence>MEIVIVTQSFYVRNQFVNTFYPRGVTVYHTDNADQLLEKLRLYPNIEFVFIDVIHEEFAQALDILAKVKAFAVTQKRTIYALLIYVVIDKTIAAKAIENGCVGFVKSNVSGDELFLYTLQLYQKLRGAPPQRKYVRISFDPANPNERIGIKFRSPINSQLLVGVIRDISFGGLAVELVGMFPQEALSVNVQISNIQFMLDDRDVYADATVVAYDYRKRFCALRFTYLSSEDQEVLASFIFKRVALGGVLENSIEKSEEKTQQAPENTEDQSGT</sequence>
<dbReference type="EMBL" id="CP073355">
    <property type="protein sequence ID" value="URA09952.1"/>
    <property type="molecule type" value="Genomic_DNA"/>
</dbReference>
<dbReference type="InterPro" id="IPR009875">
    <property type="entry name" value="PilZ_domain"/>
</dbReference>
<feature type="region of interest" description="Disordered" evidence="1">
    <location>
        <begin position="254"/>
        <end position="273"/>
    </location>
</feature>
<accession>A0AAX3BCE8</accession>
<protein>
    <submittedName>
        <fullName evidence="3">PilZ domain-containing protein</fullName>
    </submittedName>
</protein>
<gene>
    <name evidence="3" type="ORF">KDW03_10800</name>
</gene>
<evidence type="ECO:0000259" key="2">
    <source>
        <dbReference type="Pfam" id="PF07238"/>
    </source>
</evidence>
<feature type="compositionally biased region" description="Polar residues" evidence="1">
    <location>
        <begin position="261"/>
        <end position="273"/>
    </location>
</feature>
<evidence type="ECO:0000256" key="1">
    <source>
        <dbReference type="SAM" id="MobiDB-lite"/>
    </source>
</evidence>
<proteinExistence type="predicted"/>
<dbReference type="Pfam" id="PF07238">
    <property type="entry name" value="PilZ"/>
    <property type="match status" value="1"/>
</dbReference>
<name>A0AAX3BCE8_9SPIR</name>
<dbReference type="Proteomes" id="UP001056539">
    <property type="component" value="Chromosome"/>
</dbReference>
<dbReference type="RefSeq" id="WP_271435084.1">
    <property type="nucleotide sequence ID" value="NZ_CP073355.1"/>
</dbReference>
<evidence type="ECO:0000313" key="4">
    <source>
        <dbReference type="Proteomes" id="UP001056539"/>
    </source>
</evidence>
<dbReference type="Gene3D" id="2.40.10.220">
    <property type="entry name" value="predicted glycosyltransferase like domains"/>
    <property type="match status" value="1"/>
</dbReference>
<dbReference type="AlphaFoldDB" id="A0AAX3BCE8"/>